<evidence type="ECO:0000256" key="8">
    <source>
        <dbReference type="ARBA" id="ARBA00023212"/>
    </source>
</evidence>
<dbReference type="PANTHER" id="PTHR28656">
    <property type="entry name" value="COILED-COIL DOMAIN-CONTAINING PROTEIN 153"/>
    <property type="match status" value="1"/>
</dbReference>
<evidence type="ECO:0000256" key="11">
    <source>
        <dbReference type="ARBA" id="ARBA00044800"/>
    </source>
</evidence>
<feature type="coiled-coil region" evidence="12">
    <location>
        <begin position="70"/>
        <end position="154"/>
    </location>
</feature>
<comment type="similarity">
    <text evidence="10">Belongs to the DRC12 family.</text>
</comment>
<dbReference type="AlphaFoldDB" id="A0A8U0TDW3"/>
<evidence type="ECO:0000256" key="5">
    <source>
        <dbReference type="ARBA" id="ARBA00022846"/>
    </source>
</evidence>
<evidence type="ECO:0000256" key="1">
    <source>
        <dbReference type="ARBA" id="ARBA00003029"/>
    </source>
</evidence>
<accession>A0A8U0TDW3</accession>
<comment type="function">
    <text evidence="1">Component of the nexin-dynein regulatory complex (N-DRC), a key regulator of ciliary/flagellar motility which maintains the alignment and integrity of the distal axoneme and regulates microtubule sliding in motile axonemes.</text>
</comment>
<dbReference type="PANTHER" id="PTHR28656:SF1">
    <property type="entry name" value="COILED-COIL DOMAIN-CONTAINING PROTEIN 153"/>
    <property type="match status" value="1"/>
</dbReference>
<dbReference type="RefSeq" id="XP_012910412.1">
    <property type="nucleotide sequence ID" value="XM_013054958.2"/>
</dbReference>
<evidence type="ECO:0000256" key="4">
    <source>
        <dbReference type="ARBA" id="ARBA00022490"/>
    </source>
</evidence>
<keyword evidence="5" id="KW-0282">Flagellum</keyword>
<dbReference type="Proteomes" id="UP000000715">
    <property type="component" value="Unplaced"/>
</dbReference>
<dbReference type="GeneID" id="101672224"/>
<proteinExistence type="inferred from homology"/>
<feature type="compositionally biased region" description="Polar residues" evidence="13">
    <location>
        <begin position="8"/>
        <end position="22"/>
    </location>
</feature>
<dbReference type="OrthoDB" id="10264405at2759"/>
<keyword evidence="7" id="KW-0969">Cilium</keyword>
<evidence type="ECO:0000256" key="10">
    <source>
        <dbReference type="ARBA" id="ARBA00044754"/>
    </source>
</evidence>
<keyword evidence="4" id="KW-0963">Cytoplasm</keyword>
<keyword evidence="8" id="KW-0206">Cytoskeleton</keyword>
<evidence type="ECO:0000256" key="9">
    <source>
        <dbReference type="ARBA" id="ARBA00023273"/>
    </source>
</evidence>
<evidence type="ECO:0000313" key="14">
    <source>
        <dbReference type="Proteomes" id="UP000000715"/>
    </source>
</evidence>
<evidence type="ECO:0000256" key="7">
    <source>
        <dbReference type="ARBA" id="ARBA00023069"/>
    </source>
</evidence>
<sequence length="220" mass="25482">MPRLKYESSPSLGQQGDATQNQRKGEESWDTGEERECGRWADVEAKSAYRRVVMEKKLLQDHLALRRDEARRSKASEEQLRRRLQVLEAELEEARSESKAIYAEMSRQCRALQKEMETRSRQLEEEVTGLREQLETCQKEAKAAGQEAEQALGERDQTLAQLRAHVADMEAKYEEILHGSLDRLLAKLRVIKPQWDGAVLRLHAKYKEQLHQFGLNPLDL</sequence>
<evidence type="ECO:0000256" key="2">
    <source>
        <dbReference type="ARBA" id="ARBA00004611"/>
    </source>
</evidence>
<evidence type="ECO:0000256" key="6">
    <source>
        <dbReference type="ARBA" id="ARBA00023054"/>
    </source>
</evidence>
<protein>
    <recommendedName>
        <fullName evidence="11">Dynein regulatory complex protein 12</fullName>
    </recommendedName>
</protein>
<comment type="subcellular location">
    <subcellularLocation>
        <location evidence="2">Cytoplasm</location>
        <location evidence="2">Cytoskeleton</location>
        <location evidence="2">Flagellum axoneme</location>
    </subcellularLocation>
</comment>
<keyword evidence="14" id="KW-1185">Reference proteome</keyword>
<feature type="compositionally biased region" description="Basic and acidic residues" evidence="13">
    <location>
        <begin position="23"/>
        <end position="36"/>
    </location>
</feature>
<dbReference type="InterPro" id="IPR033585">
    <property type="entry name" value="DRC12-like"/>
</dbReference>
<evidence type="ECO:0000256" key="12">
    <source>
        <dbReference type="SAM" id="Coils"/>
    </source>
</evidence>
<feature type="region of interest" description="Disordered" evidence="13">
    <location>
        <begin position="1"/>
        <end position="36"/>
    </location>
</feature>
<gene>
    <name evidence="15" type="primary">CCDC153</name>
</gene>
<dbReference type="CTD" id="283152"/>
<keyword evidence="9" id="KW-0966">Cell projection</keyword>
<evidence type="ECO:0000256" key="3">
    <source>
        <dbReference type="ARBA" id="ARBA00011248"/>
    </source>
</evidence>
<evidence type="ECO:0000313" key="15">
    <source>
        <dbReference type="RefSeq" id="XP_012910412.1"/>
    </source>
</evidence>
<name>A0A8U0TDW3_MUSPF</name>
<comment type="subunit">
    <text evidence="3">Component of the nexin-dynein regulatory complex (N-DRC).</text>
</comment>
<evidence type="ECO:0000256" key="13">
    <source>
        <dbReference type="SAM" id="MobiDB-lite"/>
    </source>
</evidence>
<keyword evidence="6 12" id="KW-0175">Coiled coil</keyword>
<organism evidence="14 15">
    <name type="scientific">Mustela putorius furo</name>
    <name type="common">European domestic ferret</name>
    <name type="synonym">Mustela furo</name>
    <dbReference type="NCBI Taxonomy" id="9669"/>
    <lineage>
        <taxon>Eukaryota</taxon>
        <taxon>Metazoa</taxon>
        <taxon>Chordata</taxon>
        <taxon>Craniata</taxon>
        <taxon>Vertebrata</taxon>
        <taxon>Euteleostomi</taxon>
        <taxon>Mammalia</taxon>
        <taxon>Eutheria</taxon>
        <taxon>Laurasiatheria</taxon>
        <taxon>Carnivora</taxon>
        <taxon>Caniformia</taxon>
        <taxon>Musteloidea</taxon>
        <taxon>Mustelidae</taxon>
        <taxon>Mustelinae</taxon>
        <taxon>Mustela</taxon>
    </lineage>
</organism>
<reference evidence="15" key="1">
    <citation type="submission" date="2025-08" db="UniProtKB">
        <authorList>
            <consortium name="RefSeq"/>
        </authorList>
    </citation>
    <scope>IDENTIFICATION</scope>
    <source>
        <tissue evidence="15">Brain</tissue>
    </source>
</reference>